<sequence>MAAAKLREAFESATRLVTTANKVAVVGHVNPDADAIGSVCATVAALGQLGIEARGVVGQRIPIDEELFCIPGASDIEVVDRLPQCDVVIVVDCGASSRTGCLQPEILANPERVVLVDHHATNRGFAGINLIDKSAESSTTVLREWFRYLDVTLDQTIAHCLYAGLCTDTDGFRWGRPQMHTLAKELVDTGLDIRKIGNELFDGGTVSDLVMIGRVLEDLRQVKVGSLNVVFAVASRDRIRGHSQAAVERIADMIRGVSDGDIVVVLKEYAPGDFAISFRSTTYDVSQVAKNMGGGGHRHSAGVTAFGTTEHVVARIIDSIVGECLRRI</sequence>
<reference evidence="3 4" key="1">
    <citation type="submission" date="2013-02" db="EMBL/GenBank/DDBJ databases">
        <title>The complete genome sequence of Corynebacterium vitaeruminis DSM 20294.</title>
        <authorList>
            <person name="Ruckert C."/>
            <person name="Albersmeier A."/>
            <person name="Kalinowski J."/>
        </authorList>
    </citation>
    <scope>NUCLEOTIDE SEQUENCE [LARGE SCALE GENOMIC DNA]</scope>
    <source>
        <strain evidence="4">ATCC 10234</strain>
    </source>
</reference>
<dbReference type="InterPro" id="IPR003156">
    <property type="entry name" value="DHHA1_dom"/>
</dbReference>
<feature type="domain" description="DHHA1" evidence="2">
    <location>
        <begin position="242"/>
        <end position="305"/>
    </location>
</feature>
<proteinExistence type="predicted"/>
<organism evidence="3 4">
    <name type="scientific">Corynebacterium vitaeruminis DSM 20294</name>
    <dbReference type="NCBI Taxonomy" id="1224164"/>
    <lineage>
        <taxon>Bacteria</taxon>
        <taxon>Bacillati</taxon>
        <taxon>Actinomycetota</taxon>
        <taxon>Actinomycetes</taxon>
        <taxon>Mycobacteriales</taxon>
        <taxon>Corynebacteriaceae</taxon>
        <taxon>Corynebacterium</taxon>
    </lineage>
</organism>
<dbReference type="eggNOG" id="COG0618">
    <property type="taxonomic scope" value="Bacteria"/>
</dbReference>
<dbReference type="Proteomes" id="UP000019222">
    <property type="component" value="Chromosome"/>
</dbReference>
<accession>W5Y942</accession>
<dbReference type="Gene3D" id="3.90.1640.10">
    <property type="entry name" value="inorganic pyrophosphatase (n-terminal core)"/>
    <property type="match status" value="1"/>
</dbReference>
<dbReference type="Pfam" id="PF01368">
    <property type="entry name" value="DHH"/>
    <property type="match status" value="1"/>
</dbReference>
<dbReference type="PATRIC" id="fig|1224164.3.peg.1661"/>
<dbReference type="SUPFAM" id="SSF64182">
    <property type="entry name" value="DHH phosphoesterases"/>
    <property type="match status" value="1"/>
</dbReference>
<evidence type="ECO:0000259" key="2">
    <source>
        <dbReference type="Pfam" id="PF02272"/>
    </source>
</evidence>
<dbReference type="GO" id="GO:0003676">
    <property type="term" value="F:nucleic acid binding"/>
    <property type="evidence" value="ECO:0007669"/>
    <property type="project" value="InterPro"/>
</dbReference>
<dbReference type="InterPro" id="IPR001667">
    <property type="entry name" value="DDH_dom"/>
</dbReference>
<dbReference type="EMBL" id="CP004353">
    <property type="protein sequence ID" value="AHI23033.1"/>
    <property type="molecule type" value="Genomic_DNA"/>
</dbReference>
<dbReference type="InterPro" id="IPR051319">
    <property type="entry name" value="Oligoribo/pAp-PDE_c-di-AMP_PDE"/>
</dbReference>
<gene>
    <name evidence="3" type="ORF">B843_08240</name>
</gene>
<evidence type="ECO:0000313" key="3">
    <source>
        <dbReference type="EMBL" id="AHI23033.1"/>
    </source>
</evidence>
<protein>
    <submittedName>
        <fullName evidence="3">DHH subfamily 1 protein</fullName>
    </submittedName>
</protein>
<dbReference type="HOGENOM" id="CLU_039720_0_0_11"/>
<dbReference type="Gene3D" id="3.10.310.30">
    <property type="match status" value="1"/>
</dbReference>
<dbReference type="Pfam" id="PF02272">
    <property type="entry name" value="DHHA1"/>
    <property type="match status" value="1"/>
</dbReference>
<evidence type="ECO:0000313" key="4">
    <source>
        <dbReference type="Proteomes" id="UP000019222"/>
    </source>
</evidence>
<dbReference type="STRING" id="1224164.B843_08240"/>
<dbReference type="InterPro" id="IPR038763">
    <property type="entry name" value="DHH_sf"/>
</dbReference>
<dbReference type="KEGG" id="cvt:B843_08240"/>
<feature type="domain" description="DDH" evidence="1">
    <location>
        <begin position="22"/>
        <end position="164"/>
    </location>
</feature>
<dbReference type="PANTHER" id="PTHR47618:SF1">
    <property type="entry name" value="BIFUNCTIONAL OLIGORIBONUCLEASE AND PAP PHOSPHATASE NRNA"/>
    <property type="match status" value="1"/>
</dbReference>
<dbReference type="AlphaFoldDB" id="W5Y942"/>
<name>W5Y942_9CORY</name>
<keyword evidence="4" id="KW-1185">Reference proteome</keyword>
<dbReference type="PANTHER" id="PTHR47618">
    <property type="entry name" value="BIFUNCTIONAL OLIGORIBONUCLEASE AND PAP PHOSPHATASE NRNA"/>
    <property type="match status" value="1"/>
</dbReference>
<evidence type="ECO:0000259" key="1">
    <source>
        <dbReference type="Pfam" id="PF01368"/>
    </source>
</evidence>